<keyword evidence="2" id="KW-1185">Reference proteome</keyword>
<accession>A0ABN9KR17</accession>
<evidence type="ECO:0000313" key="1">
    <source>
        <dbReference type="EMBL" id="CAJ0920455.1"/>
    </source>
</evidence>
<name>A0ABN9KR17_9NEOB</name>
<dbReference type="EMBL" id="CAUEEQ010001641">
    <property type="protein sequence ID" value="CAJ0920455.1"/>
    <property type="molecule type" value="Genomic_DNA"/>
</dbReference>
<dbReference type="Proteomes" id="UP001176940">
    <property type="component" value="Unassembled WGS sequence"/>
</dbReference>
<organism evidence="1 2">
    <name type="scientific">Ranitomeya imitator</name>
    <name type="common">mimic poison frog</name>
    <dbReference type="NCBI Taxonomy" id="111125"/>
    <lineage>
        <taxon>Eukaryota</taxon>
        <taxon>Metazoa</taxon>
        <taxon>Chordata</taxon>
        <taxon>Craniata</taxon>
        <taxon>Vertebrata</taxon>
        <taxon>Euteleostomi</taxon>
        <taxon>Amphibia</taxon>
        <taxon>Batrachia</taxon>
        <taxon>Anura</taxon>
        <taxon>Neobatrachia</taxon>
        <taxon>Hyloidea</taxon>
        <taxon>Dendrobatidae</taxon>
        <taxon>Dendrobatinae</taxon>
        <taxon>Ranitomeya</taxon>
    </lineage>
</organism>
<comment type="caution">
    <text evidence="1">The sequence shown here is derived from an EMBL/GenBank/DDBJ whole genome shotgun (WGS) entry which is preliminary data.</text>
</comment>
<evidence type="ECO:0000313" key="2">
    <source>
        <dbReference type="Proteomes" id="UP001176940"/>
    </source>
</evidence>
<proteinExistence type="predicted"/>
<reference evidence="1" key="1">
    <citation type="submission" date="2023-07" db="EMBL/GenBank/DDBJ databases">
        <authorList>
            <person name="Stuckert A."/>
        </authorList>
    </citation>
    <scope>NUCLEOTIDE SEQUENCE</scope>
</reference>
<gene>
    <name evidence="1" type="ORF">RIMI_LOCUS1270473</name>
</gene>
<protein>
    <submittedName>
        <fullName evidence="1">Uncharacterized protein</fullName>
    </submittedName>
</protein>
<sequence>MLLAMLRSKLCLAAITHDDVAVSLDHYVIMGRCRNAFLGLEHREEREMPLRMPEACKPVCPEPICPPPQVCVPVPVYPEPKCPPPQVQCKPVQQCQQDKTCVKK</sequence>